<dbReference type="PANTHER" id="PTHR11746">
    <property type="entry name" value="O-METHYLTRANSFERASE"/>
    <property type="match status" value="1"/>
</dbReference>
<dbReference type="GO" id="GO:0008171">
    <property type="term" value="F:O-methyltransferase activity"/>
    <property type="evidence" value="ECO:0007669"/>
    <property type="project" value="InterPro"/>
</dbReference>
<keyword evidence="1" id="KW-0489">Methyltransferase</keyword>
<dbReference type="Pfam" id="PF08100">
    <property type="entry name" value="Dimerisation"/>
    <property type="match status" value="1"/>
</dbReference>
<evidence type="ECO:0000313" key="8">
    <source>
        <dbReference type="Proteomes" id="UP001054889"/>
    </source>
</evidence>
<evidence type="ECO:0000256" key="4">
    <source>
        <dbReference type="PIRSR" id="PIRSR005739-1"/>
    </source>
</evidence>
<dbReference type="PROSITE" id="PS51683">
    <property type="entry name" value="SAM_OMT_II"/>
    <property type="match status" value="1"/>
</dbReference>
<dbReference type="EMBL" id="BQKI01000010">
    <property type="protein sequence ID" value="GJN04079.1"/>
    <property type="molecule type" value="Genomic_DNA"/>
</dbReference>
<dbReference type="InterPro" id="IPR036388">
    <property type="entry name" value="WH-like_DNA-bd_sf"/>
</dbReference>
<dbReference type="Proteomes" id="UP001054889">
    <property type="component" value="Unassembled WGS sequence"/>
</dbReference>
<dbReference type="SUPFAM" id="SSF46785">
    <property type="entry name" value="Winged helix' DNA-binding domain"/>
    <property type="match status" value="1"/>
</dbReference>
<evidence type="ECO:0000256" key="1">
    <source>
        <dbReference type="ARBA" id="ARBA00022603"/>
    </source>
</evidence>
<evidence type="ECO:0000256" key="2">
    <source>
        <dbReference type="ARBA" id="ARBA00022679"/>
    </source>
</evidence>
<feature type="active site" description="Proton acceptor" evidence="4">
    <location>
        <position position="278"/>
    </location>
</feature>
<dbReference type="FunFam" id="3.40.50.150:FF:000057">
    <property type="entry name" value="O-methyltransferase ZRP4"/>
    <property type="match status" value="1"/>
</dbReference>
<organism evidence="7 8">
    <name type="scientific">Eleusine coracana subsp. coracana</name>
    <dbReference type="NCBI Taxonomy" id="191504"/>
    <lineage>
        <taxon>Eukaryota</taxon>
        <taxon>Viridiplantae</taxon>
        <taxon>Streptophyta</taxon>
        <taxon>Embryophyta</taxon>
        <taxon>Tracheophyta</taxon>
        <taxon>Spermatophyta</taxon>
        <taxon>Magnoliopsida</taxon>
        <taxon>Liliopsida</taxon>
        <taxon>Poales</taxon>
        <taxon>Poaceae</taxon>
        <taxon>PACMAD clade</taxon>
        <taxon>Chloridoideae</taxon>
        <taxon>Cynodonteae</taxon>
        <taxon>Eleusininae</taxon>
        <taxon>Eleusine</taxon>
    </lineage>
</organism>
<proteinExistence type="predicted"/>
<dbReference type="InterPro" id="IPR001077">
    <property type="entry name" value="COMT_C"/>
</dbReference>
<dbReference type="InterPro" id="IPR029063">
    <property type="entry name" value="SAM-dependent_MTases_sf"/>
</dbReference>
<dbReference type="InterPro" id="IPR016461">
    <property type="entry name" value="COMT-like"/>
</dbReference>
<dbReference type="InterPro" id="IPR036390">
    <property type="entry name" value="WH_DNA-bd_sf"/>
</dbReference>
<evidence type="ECO:0000256" key="3">
    <source>
        <dbReference type="ARBA" id="ARBA00022691"/>
    </source>
</evidence>
<gene>
    <name evidence="7" type="primary">ga21595</name>
    <name evidence="7" type="ORF">PR202_ga21595</name>
</gene>
<reference evidence="7" key="2">
    <citation type="submission" date="2021-12" db="EMBL/GenBank/DDBJ databases">
        <title>Resequencing data analysis of finger millet.</title>
        <authorList>
            <person name="Hatakeyama M."/>
            <person name="Aluri S."/>
            <person name="Balachadran M.T."/>
            <person name="Sivarajan S.R."/>
            <person name="Poveda L."/>
            <person name="Shimizu-Inatsugi R."/>
            <person name="Schlapbach R."/>
            <person name="Sreeman S.M."/>
            <person name="Shimizu K.K."/>
        </authorList>
    </citation>
    <scope>NUCLEOTIDE SEQUENCE</scope>
</reference>
<comment type="caution">
    <text evidence="7">The sequence shown here is derived from an EMBL/GenBank/DDBJ whole genome shotgun (WGS) entry which is preliminary data.</text>
</comment>
<dbReference type="FunFam" id="1.10.10.10:FF:000213">
    <property type="entry name" value="Coniferyl alcohol 9-O-methyltransferase"/>
    <property type="match status" value="1"/>
</dbReference>
<dbReference type="SUPFAM" id="SSF53335">
    <property type="entry name" value="S-adenosyl-L-methionine-dependent methyltransferases"/>
    <property type="match status" value="1"/>
</dbReference>
<evidence type="ECO:0000259" key="5">
    <source>
        <dbReference type="Pfam" id="PF00891"/>
    </source>
</evidence>
<sequence>MPVKHAPTTTGSAADDELLQAQAELWCHALAYLKSIALRCAIKLRIPTTIHRCGGAASLPELLESLPVPASKRPCLSRLMKMLAASGIFRELEAGVYSLTPVSRLLVEDDADTGGSQTCQSPFALLCSTPFHFRASQLIPEWLVTESKNDDGTAAAETPLMMASSMSLYDFVGCDTEFGKLFNQAMSVDSRFTAEILMRECSEVFAGVTSLVDVGGGDGTTAKAIVKAFPHVRCSVLELPHQVVDSVPLDDGTVQFVAGDMMDFIPPADVVLLKFVLHNWTDEDCVGILRRAKEAVSTREPKGKVVIIDMVIGLVSKQTLIEAQLLMDLCMMLVTTGEERVEEKWNRMFLNAGFSRYKISPVLGCRSLIEVYP</sequence>
<evidence type="ECO:0000259" key="6">
    <source>
        <dbReference type="Pfam" id="PF08100"/>
    </source>
</evidence>
<dbReference type="InterPro" id="IPR012967">
    <property type="entry name" value="COMT_dimerisation"/>
</dbReference>
<evidence type="ECO:0000313" key="7">
    <source>
        <dbReference type="EMBL" id="GJN04079.1"/>
    </source>
</evidence>
<accession>A0AAV5CZH2</accession>
<keyword evidence="8" id="KW-1185">Reference proteome</keyword>
<keyword evidence="3" id="KW-0949">S-adenosyl-L-methionine</keyword>
<dbReference type="Pfam" id="PF00891">
    <property type="entry name" value="Methyltransf_2"/>
    <property type="match status" value="1"/>
</dbReference>
<reference evidence="7" key="1">
    <citation type="journal article" date="2018" name="DNA Res.">
        <title>Multiple hybrid de novo genome assembly of finger millet, an orphan allotetraploid crop.</title>
        <authorList>
            <person name="Hatakeyama M."/>
            <person name="Aluri S."/>
            <person name="Balachadran M.T."/>
            <person name="Sivarajan S.R."/>
            <person name="Patrignani A."/>
            <person name="Gruter S."/>
            <person name="Poveda L."/>
            <person name="Shimizu-Inatsugi R."/>
            <person name="Baeten J."/>
            <person name="Francoijs K.J."/>
            <person name="Nataraja K.N."/>
            <person name="Reddy Y.A.N."/>
            <person name="Phadnis S."/>
            <person name="Ravikumar R.L."/>
            <person name="Schlapbach R."/>
            <person name="Sreeman S.M."/>
            <person name="Shimizu K.K."/>
        </authorList>
    </citation>
    <scope>NUCLEOTIDE SEQUENCE</scope>
</reference>
<dbReference type="Gene3D" id="1.10.10.10">
    <property type="entry name" value="Winged helix-like DNA-binding domain superfamily/Winged helix DNA-binding domain"/>
    <property type="match status" value="1"/>
</dbReference>
<dbReference type="GO" id="GO:0008757">
    <property type="term" value="F:S-adenosylmethionine-dependent methyltransferase activity"/>
    <property type="evidence" value="ECO:0007669"/>
    <property type="project" value="UniProtKB-ARBA"/>
</dbReference>
<dbReference type="Gene3D" id="3.40.50.150">
    <property type="entry name" value="Vaccinia Virus protein VP39"/>
    <property type="match status" value="1"/>
</dbReference>
<feature type="domain" description="O-methyltransferase dimerisation" evidence="6">
    <location>
        <begin position="26"/>
        <end position="108"/>
    </location>
</feature>
<dbReference type="PIRSF" id="PIRSF005739">
    <property type="entry name" value="O-mtase"/>
    <property type="match status" value="1"/>
</dbReference>
<keyword evidence="2" id="KW-0808">Transferase</keyword>
<dbReference type="GO" id="GO:0032259">
    <property type="term" value="P:methylation"/>
    <property type="evidence" value="ECO:0007669"/>
    <property type="project" value="UniProtKB-KW"/>
</dbReference>
<protein>
    <submittedName>
        <fullName evidence="7">Uncharacterized protein</fullName>
    </submittedName>
</protein>
<name>A0AAV5CZH2_ELECO</name>
<dbReference type="AlphaFoldDB" id="A0AAV5CZH2"/>
<dbReference type="GO" id="GO:0046983">
    <property type="term" value="F:protein dimerization activity"/>
    <property type="evidence" value="ECO:0007669"/>
    <property type="project" value="InterPro"/>
</dbReference>
<feature type="domain" description="O-methyltransferase C-terminal" evidence="5">
    <location>
        <begin position="161"/>
        <end position="355"/>
    </location>
</feature>